<dbReference type="GO" id="GO:0042910">
    <property type="term" value="F:xenobiotic transmembrane transporter activity"/>
    <property type="evidence" value="ECO:0007669"/>
    <property type="project" value="TreeGrafter"/>
</dbReference>
<organism evidence="9 10">
    <name type="scientific">Botrimarina mediterranea</name>
    <dbReference type="NCBI Taxonomy" id="2528022"/>
    <lineage>
        <taxon>Bacteria</taxon>
        <taxon>Pseudomonadati</taxon>
        <taxon>Planctomycetota</taxon>
        <taxon>Planctomycetia</taxon>
        <taxon>Pirellulales</taxon>
        <taxon>Lacipirellulaceae</taxon>
        <taxon>Botrimarina</taxon>
    </lineage>
</organism>
<name>A0A518KE63_9BACT</name>
<dbReference type="PANTHER" id="PTHR32063">
    <property type="match status" value="1"/>
</dbReference>
<evidence type="ECO:0000256" key="8">
    <source>
        <dbReference type="SAM" id="Phobius"/>
    </source>
</evidence>
<dbReference type="EMBL" id="CP036349">
    <property type="protein sequence ID" value="QDV76073.1"/>
    <property type="molecule type" value="Genomic_DNA"/>
</dbReference>
<dbReference type="InterPro" id="IPR004763">
    <property type="entry name" value="CusA-like"/>
</dbReference>
<proteinExistence type="inferred from homology"/>
<keyword evidence="10" id="KW-1185">Reference proteome</keyword>
<dbReference type="Gene3D" id="3.30.70.1320">
    <property type="entry name" value="Multidrug efflux transporter AcrB pore domain like"/>
    <property type="match status" value="1"/>
</dbReference>
<dbReference type="Proteomes" id="UP000316426">
    <property type="component" value="Chromosome"/>
</dbReference>
<feature type="transmembrane region" description="Helical" evidence="8">
    <location>
        <begin position="867"/>
        <end position="886"/>
    </location>
</feature>
<dbReference type="SUPFAM" id="SSF82866">
    <property type="entry name" value="Multidrug efflux transporter AcrB transmembrane domain"/>
    <property type="match status" value="2"/>
</dbReference>
<dbReference type="GO" id="GO:0005886">
    <property type="term" value="C:plasma membrane"/>
    <property type="evidence" value="ECO:0007669"/>
    <property type="project" value="UniProtKB-SubCell"/>
</dbReference>
<reference evidence="9 10" key="1">
    <citation type="submission" date="2019-02" db="EMBL/GenBank/DDBJ databases">
        <title>Deep-cultivation of Planctomycetes and their phenomic and genomic characterization uncovers novel biology.</title>
        <authorList>
            <person name="Wiegand S."/>
            <person name="Jogler M."/>
            <person name="Boedeker C."/>
            <person name="Pinto D."/>
            <person name="Vollmers J."/>
            <person name="Rivas-Marin E."/>
            <person name="Kohn T."/>
            <person name="Peeters S.H."/>
            <person name="Heuer A."/>
            <person name="Rast P."/>
            <person name="Oberbeckmann S."/>
            <person name="Bunk B."/>
            <person name="Jeske O."/>
            <person name="Meyerdierks A."/>
            <person name="Storesund J.E."/>
            <person name="Kallscheuer N."/>
            <person name="Luecker S."/>
            <person name="Lage O.M."/>
            <person name="Pohl T."/>
            <person name="Merkel B.J."/>
            <person name="Hornburger P."/>
            <person name="Mueller R.-W."/>
            <person name="Bruemmer F."/>
            <person name="Labrenz M."/>
            <person name="Spormann A.M."/>
            <person name="Op den Camp H."/>
            <person name="Overmann J."/>
            <person name="Amann R."/>
            <person name="Jetten M.S.M."/>
            <person name="Mascher T."/>
            <person name="Medema M.H."/>
            <person name="Devos D.P."/>
            <person name="Kaster A.-K."/>
            <person name="Ovreas L."/>
            <person name="Rohde M."/>
            <person name="Galperin M.Y."/>
            <person name="Jogler C."/>
        </authorList>
    </citation>
    <scope>NUCLEOTIDE SEQUENCE [LARGE SCALE GENOMIC DNA]</scope>
    <source>
        <strain evidence="9 10">Spa11</strain>
    </source>
</reference>
<dbReference type="InterPro" id="IPR027463">
    <property type="entry name" value="AcrB_DN_DC_subdom"/>
</dbReference>
<feature type="transmembrane region" description="Helical" evidence="8">
    <location>
        <begin position="893"/>
        <end position="912"/>
    </location>
</feature>
<evidence type="ECO:0000256" key="1">
    <source>
        <dbReference type="ARBA" id="ARBA00004651"/>
    </source>
</evidence>
<sequence length="1039" mass="113271">MVNPIIEWSLNNRFIVMILAVVVMGGGVIAASTLPLDAVPDLTNVQVQILTNSPALGPVEVEQFITFPVENAMSGVPDVEEIRSISRFGLSAVTVAFKDSVDIYWARNLVNERLLKARENIPPGMGTPELGPIATGMSEIYQFEVRNEEGATHSLSDLRTILDWQIAFQLRSVPGVIEVNTFGGELKTYEVQVDPARLQNYGISLKDVFTALEENNGNAGGGYITHGAEQRLIRGEGLVSSLDDIGAIILDSREGAPILIRDVAEVRYAPMLRQGAVTRDGDREAVIGMVMMIMGGNSRQVVADVKRRIAEIRKSLPKGVVVETFYDRTELIEKTIHTVTENIGVGVLLVVVMLFLLLGDIRAGLIVAAAIPLSAMCALIAMRYAGVSANLMSLGAVDFGVIVDGAVVMIENCVRRASRYQRDHGGDHVPLGVYRESAKEVGKPILFAGLIVIIVFIPILSLQGMEGKMFRPMAFVFMSTLSSALVISVTVMPVMASLFLARQIKEHETFLVRWIKSAYQPMLSFAMARPGAMLSGAVAMFLVSVGLATQFGVEFVPKLDEGDIAIQATRLPSVSLETSIEMTKAMERCLLEFPEVETVVSKTGRPEIANDPMGVYQTDLLVRMHSPDSWTEGVTKPRLIETMQQALEEKVPGNSFSFTQPIELRVQELVAGVRSDIGLSLYGDDLDELKRKGDEIVVALNKVPGAADVQAQQIAGLPYLRIVVRRESLARNGVNARAVLDAVATVGGFPIGQVFEGQRRFPLQVRLAPDWRTDAQRLSDLRIEDPQGRLIPLSQLADITVEDGPVEISRDAIRRRLLVQCNVRGRDLAGFVAEAQRVVESDVQLPAGYTLRWGGQFENLQEASKRLAIAVPVAMFLIFALLYMTFNSVKLALLIYLNVPIAATGGILFLWLREMPFSISAGVGFIALFGIAVMNGVVLIEHVRHLRHAGDNQRDAVVNGAMDRLRPVLMTASCGALGFIPMAISGSSGAEVQRPLATVVIGGLVTSTALTLLVLPTIYRWFEPAETSPEPVDMTEFEH</sequence>
<evidence type="ECO:0000256" key="6">
    <source>
        <dbReference type="ARBA" id="ARBA00022989"/>
    </source>
</evidence>
<gene>
    <name evidence="9" type="primary">czcA_6</name>
    <name evidence="9" type="ORF">Spa11_42980</name>
</gene>
<feature type="transmembrane region" description="Helical" evidence="8">
    <location>
        <begin position="968"/>
        <end position="984"/>
    </location>
</feature>
<keyword evidence="7 8" id="KW-0472">Membrane</keyword>
<dbReference type="Gene3D" id="1.20.1640.10">
    <property type="entry name" value="Multidrug efflux transporter AcrB transmembrane domain"/>
    <property type="match status" value="2"/>
</dbReference>
<keyword evidence="4" id="KW-1003">Cell membrane</keyword>
<dbReference type="PRINTS" id="PR00702">
    <property type="entry name" value="ACRIFLAVINRP"/>
</dbReference>
<comment type="subcellular location">
    <subcellularLocation>
        <location evidence="1">Cell membrane</location>
        <topology evidence="1">Multi-pass membrane protein</topology>
    </subcellularLocation>
</comment>
<feature type="transmembrane region" description="Helical" evidence="8">
    <location>
        <begin position="391"/>
        <end position="410"/>
    </location>
</feature>
<evidence type="ECO:0000256" key="3">
    <source>
        <dbReference type="ARBA" id="ARBA00022448"/>
    </source>
</evidence>
<feature type="transmembrane region" description="Helical" evidence="8">
    <location>
        <begin position="522"/>
        <end position="548"/>
    </location>
</feature>
<evidence type="ECO:0000256" key="2">
    <source>
        <dbReference type="ARBA" id="ARBA00010942"/>
    </source>
</evidence>
<feature type="transmembrane region" description="Helical" evidence="8">
    <location>
        <begin position="365"/>
        <end position="385"/>
    </location>
</feature>
<feature type="transmembrane region" description="Helical" evidence="8">
    <location>
        <begin position="918"/>
        <end position="940"/>
    </location>
</feature>
<feature type="transmembrane region" description="Helical" evidence="8">
    <location>
        <begin position="445"/>
        <end position="462"/>
    </location>
</feature>
<dbReference type="Gene3D" id="3.30.70.1430">
    <property type="entry name" value="Multidrug efflux transporter AcrB pore domain"/>
    <property type="match status" value="2"/>
</dbReference>
<evidence type="ECO:0000313" key="10">
    <source>
        <dbReference type="Proteomes" id="UP000316426"/>
    </source>
</evidence>
<keyword evidence="5 8" id="KW-0812">Transmembrane</keyword>
<evidence type="ECO:0000256" key="4">
    <source>
        <dbReference type="ARBA" id="ARBA00022475"/>
    </source>
</evidence>
<keyword evidence="6 8" id="KW-1133">Transmembrane helix</keyword>
<protein>
    <submittedName>
        <fullName evidence="9">Cobalt-zinc-cadmium resistance protein CzcA</fullName>
    </submittedName>
</protein>
<keyword evidence="3" id="KW-0813">Transport</keyword>
<feature type="transmembrane region" description="Helical" evidence="8">
    <location>
        <begin position="339"/>
        <end position="358"/>
    </location>
</feature>
<feature type="transmembrane region" description="Helical" evidence="8">
    <location>
        <begin position="996"/>
        <end position="1015"/>
    </location>
</feature>
<accession>A0A518KE63</accession>
<dbReference type="SUPFAM" id="SSF82693">
    <property type="entry name" value="Multidrug efflux transporter AcrB pore domain, PN1, PN2, PC1 and PC2 subdomains"/>
    <property type="match status" value="2"/>
</dbReference>
<comment type="similarity">
    <text evidence="2">Belongs to the resistance-nodulation-cell division (RND) (TC 2.A.6) family.</text>
</comment>
<dbReference type="SUPFAM" id="SSF82714">
    <property type="entry name" value="Multidrug efflux transporter AcrB TolC docking domain, DN and DC subdomains"/>
    <property type="match status" value="2"/>
</dbReference>
<dbReference type="Gene3D" id="3.30.2090.10">
    <property type="entry name" value="Multidrug efflux transporter AcrB TolC docking domain, DN and DC subdomains"/>
    <property type="match status" value="2"/>
</dbReference>
<dbReference type="PANTHER" id="PTHR32063:SF24">
    <property type="entry name" value="CATION EFFLUX SYSTEM (ACRB_ACRD_ACRF FAMILY)"/>
    <property type="match status" value="1"/>
</dbReference>
<dbReference type="InterPro" id="IPR001036">
    <property type="entry name" value="Acrflvin-R"/>
</dbReference>
<dbReference type="GO" id="GO:0008324">
    <property type="term" value="F:monoatomic cation transmembrane transporter activity"/>
    <property type="evidence" value="ECO:0007669"/>
    <property type="project" value="InterPro"/>
</dbReference>
<feature type="transmembrane region" description="Helical" evidence="8">
    <location>
        <begin position="14"/>
        <end position="36"/>
    </location>
</feature>
<dbReference type="Pfam" id="PF00873">
    <property type="entry name" value="ACR_tran"/>
    <property type="match status" value="1"/>
</dbReference>
<dbReference type="NCBIfam" id="TIGR00914">
    <property type="entry name" value="2A0601"/>
    <property type="match status" value="1"/>
</dbReference>
<feature type="transmembrane region" description="Helical" evidence="8">
    <location>
        <begin position="474"/>
        <end position="501"/>
    </location>
</feature>
<dbReference type="KEGG" id="bmei:Spa11_42980"/>
<evidence type="ECO:0000256" key="5">
    <source>
        <dbReference type="ARBA" id="ARBA00022692"/>
    </source>
</evidence>
<evidence type="ECO:0000313" key="9">
    <source>
        <dbReference type="EMBL" id="QDV76073.1"/>
    </source>
</evidence>
<dbReference type="Gene3D" id="3.30.70.1440">
    <property type="entry name" value="Multidrug efflux transporter AcrB pore domain"/>
    <property type="match status" value="1"/>
</dbReference>
<dbReference type="RefSeq" id="WP_145116458.1">
    <property type="nucleotide sequence ID" value="NZ_CP036349.1"/>
</dbReference>
<dbReference type="AlphaFoldDB" id="A0A518KE63"/>
<evidence type="ECO:0000256" key="7">
    <source>
        <dbReference type="ARBA" id="ARBA00023136"/>
    </source>
</evidence>